<dbReference type="KEGG" id="sedi:EBB79_04725"/>
<organism evidence="3 4">
    <name type="scientific">Parasedimentitalea marina</name>
    <dbReference type="NCBI Taxonomy" id="2483033"/>
    <lineage>
        <taxon>Bacteria</taxon>
        <taxon>Pseudomonadati</taxon>
        <taxon>Pseudomonadota</taxon>
        <taxon>Alphaproteobacteria</taxon>
        <taxon>Rhodobacterales</taxon>
        <taxon>Paracoccaceae</taxon>
        <taxon>Parasedimentitalea</taxon>
    </lineage>
</organism>
<sequence>MTTCIKTPAGDPVSRFCFGTMQFGGKADIANSQALYEACRAVGLNFFDTADVYTDGTSETLLGGFVKAERDKVIIATKVGAEGGCSRDNILSRFDGCRQRLDMDYVDILYLHRWDANTPLEESFETLAELQQAGKIGAIGVSNYAAWQIMKAQAVAVGLGTKIDILQPMYSLVKRQAEVEMLPMAESEGFAVASYSPLGGGLLTGKYGPGDSDRNGADDKGRLVDNLMYKARYGVDWMHQAAQDLSALARDHAVDPATLAVAWVAAHSGITSPIISARSVTQLAPSLAALDYDLSDALKAQLTALTPTPAPATDRLEEV</sequence>
<dbReference type="OrthoDB" id="9803483at2"/>
<dbReference type="SUPFAM" id="SSF51430">
    <property type="entry name" value="NAD(P)-linked oxidoreductase"/>
    <property type="match status" value="1"/>
</dbReference>
<keyword evidence="4" id="KW-1185">Reference proteome</keyword>
<dbReference type="GO" id="GO:0005829">
    <property type="term" value="C:cytosol"/>
    <property type="evidence" value="ECO:0007669"/>
    <property type="project" value="TreeGrafter"/>
</dbReference>
<evidence type="ECO:0000313" key="4">
    <source>
        <dbReference type="Proteomes" id="UP000283063"/>
    </source>
</evidence>
<dbReference type="InterPro" id="IPR050523">
    <property type="entry name" value="AKR_Detox_Biosynth"/>
</dbReference>
<evidence type="ECO:0000313" key="3">
    <source>
        <dbReference type="EMBL" id="AZV77261.1"/>
    </source>
</evidence>
<dbReference type="PANTHER" id="PTHR43364:SF4">
    <property type="entry name" value="NAD(P)-LINKED OXIDOREDUCTASE SUPERFAMILY PROTEIN"/>
    <property type="match status" value="1"/>
</dbReference>
<dbReference type="AlphaFoldDB" id="A0A3T0MZS8"/>
<dbReference type="InterPro" id="IPR036812">
    <property type="entry name" value="NAD(P)_OxRdtase_dom_sf"/>
</dbReference>
<dbReference type="Pfam" id="PF00248">
    <property type="entry name" value="Aldo_ket_red"/>
    <property type="match status" value="1"/>
</dbReference>
<dbReference type="GO" id="GO:0016491">
    <property type="term" value="F:oxidoreductase activity"/>
    <property type="evidence" value="ECO:0007669"/>
    <property type="project" value="UniProtKB-KW"/>
</dbReference>
<protein>
    <submittedName>
        <fullName evidence="3">Aldo/keto reductase</fullName>
    </submittedName>
</protein>
<dbReference type="EMBL" id="CP033219">
    <property type="protein sequence ID" value="AZV77261.1"/>
    <property type="molecule type" value="Genomic_DNA"/>
</dbReference>
<dbReference type="Gene3D" id="3.20.20.100">
    <property type="entry name" value="NADP-dependent oxidoreductase domain"/>
    <property type="match status" value="1"/>
</dbReference>
<proteinExistence type="predicted"/>
<dbReference type="Proteomes" id="UP000283063">
    <property type="component" value="Chromosome"/>
</dbReference>
<gene>
    <name evidence="3" type="ORF">EBB79_04725</name>
</gene>
<evidence type="ECO:0000256" key="1">
    <source>
        <dbReference type="ARBA" id="ARBA00023002"/>
    </source>
</evidence>
<feature type="domain" description="NADP-dependent oxidoreductase" evidence="2">
    <location>
        <begin position="17"/>
        <end position="303"/>
    </location>
</feature>
<keyword evidence="1" id="KW-0560">Oxidoreductase</keyword>
<dbReference type="RefSeq" id="WP_127747816.1">
    <property type="nucleotide sequence ID" value="NZ_CP033219.1"/>
</dbReference>
<reference evidence="3 4" key="1">
    <citation type="submission" date="2018-10" db="EMBL/GenBank/DDBJ databases">
        <title>Parasedimentitalea marina sp. nov., a psychrophilic bacterium isolated from deep seawater of the New Britain Trench.</title>
        <authorList>
            <person name="Cao J."/>
        </authorList>
    </citation>
    <scope>NUCLEOTIDE SEQUENCE [LARGE SCALE GENOMIC DNA]</scope>
    <source>
        <strain evidence="3 4">W43</strain>
    </source>
</reference>
<accession>A0A3T0MZS8</accession>
<dbReference type="InterPro" id="IPR023210">
    <property type="entry name" value="NADP_OxRdtase_dom"/>
</dbReference>
<evidence type="ECO:0000259" key="2">
    <source>
        <dbReference type="Pfam" id="PF00248"/>
    </source>
</evidence>
<dbReference type="PANTHER" id="PTHR43364">
    <property type="entry name" value="NADH-SPECIFIC METHYLGLYOXAL REDUCTASE-RELATED"/>
    <property type="match status" value="1"/>
</dbReference>
<name>A0A3T0MZS8_9RHOB</name>